<keyword evidence="2" id="KW-1185">Reference proteome</keyword>
<accession>A0A1M6NUS4</accession>
<proteinExistence type="predicted"/>
<protein>
    <submittedName>
        <fullName evidence="1">Uncharacterized protein</fullName>
    </submittedName>
</protein>
<sequence length="48" mass="5632">MVKLRISYETEQEKKKIIDKLEGVKSISNSSKSGKYYRVYVELECCNI</sequence>
<dbReference type="AlphaFoldDB" id="A0A1M6NUS4"/>
<organism evidence="1 2">
    <name type="scientific">Hathewaya proteolytica DSM 3090</name>
    <dbReference type="NCBI Taxonomy" id="1121331"/>
    <lineage>
        <taxon>Bacteria</taxon>
        <taxon>Bacillati</taxon>
        <taxon>Bacillota</taxon>
        <taxon>Clostridia</taxon>
        <taxon>Eubacteriales</taxon>
        <taxon>Clostridiaceae</taxon>
        <taxon>Hathewaya</taxon>
    </lineage>
</organism>
<reference evidence="1 2" key="1">
    <citation type="submission" date="2016-11" db="EMBL/GenBank/DDBJ databases">
        <authorList>
            <person name="Jaros S."/>
            <person name="Januszkiewicz K."/>
            <person name="Wedrychowicz H."/>
        </authorList>
    </citation>
    <scope>NUCLEOTIDE SEQUENCE [LARGE SCALE GENOMIC DNA]</scope>
    <source>
        <strain evidence="1 2">DSM 3090</strain>
    </source>
</reference>
<dbReference type="Proteomes" id="UP000183952">
    <property type="component" value="Unassembled WGS sequence"/>
</dbReference>
<name>A0A1M6NUS4_9CLOT</name>
<evidence type="ECO:0000313" key="1">
    <source>
        <dbReference type="EMBL" id="SHJ99463.1"/>
    </source>
</evidence>
<dbReference type="RefSeq" id="WP_178139239.1">
    <property type="nucleotide sequence ID" value="NZ_FRAD01000011.1"/>
</dbReference>
<dbReference type="STRING" id="1121331.SAMN02745248_01506"/>
<evidence type="ECO:0000313" key="2">
    <source>
        <dbReference type="Proteomes" id="UP000183952"/>
    </source>
</evidence>
<dbReference type="EMBL" id="FRAD01000011">
    <property type="protein sequence ID" value="SHJ99463.1"/>
    <property type="molecule type" value="Genomic_DNA"/>
</dbReference>
<gene>
    <name evidence="1" type="ORF">SAMN02745248_01506</name>
</gene>